<keyword evidence="4" id="KW-0326">Glycosidase</keyword>
<keyword evidence="3 4" id="KW-0378">Hydrolase</keyword>
<dbReference type="InterPro" id="IPR017853">
    <property type="entry name" value="GH"/>
</dbReference>
<comment type="caution">
    <text evidence="8">The sequence shown here is derived from an EMBL/GenBank/DDBJ whole genome shotgun (WGS) entry which is preliminary data.</text>
</comment>
<evidence type="ECO:0000313" key="8">
    <source>
        <dbReference type="EMBL" id="OZY87133.1"/>
    </source>
</evidence>
<feature type="domain" description="Glycosyl hydrolase family 30 beta sandwich" evidence="7">
    <location>
        <begin position="419"/>
        <end position="479"/>
    </location>
</feature>
<dbReference type="SUPFAM" id="SSF51445">
    <property type="entry name" value="(Trans)glycosidases"/>
    <property type="match status" value="1"/>
</dbReference>
<keyword evidence="2 5" id="KW-0732">Signal</keyword>
<feature type="chain" id="PRO_5012899038" evidence="5">
    <location>
        <begin position="24"/>
        <end position="481"/>
    </location>
</feature>
<dbReference type="RefSeq" id="WP_094984614.1">
    <property type="nucleotide sequence ID" value="NZ_NHNI01000001.1"/>
</dbReference>
<comment type="similarity">
    <text evidence="1 4">Belongs to the glycosyl hydrolase 30 family.</text>
</comment>
<dbReference type="PANTHER" id="PTHR11069">
    <property type="entry name" value="GLUCOSYLCERAMIDASE"/>
    <property type="match status" value="1"/>
</dbReference>
<evidence type="ECO:0000256" key="3">
    <source>
        <dbReference type="ARBA" id="ARBA00022801"/>
    </source>
</evidence>
<dbReference type="InterPro" id="IPR001139">
    <property type="entry name" value="Glyco_hydro_30"/>
</dbReference>
<dbReference type="Pfam" id="PF02055">
    <property type="entry name" value="Glyco_hydro_30"/>
    <property type="match status" value="1"/>
</dbReference>
<protein>
    <submittedName>
        <fullName evidence="8">Glycosyl hydrolase</fullName>
    </submittedName>
</protein>
<feature type="signal peptide" evidence="5">
    <location>
        <begin position="1"/>
        <end position="23"/>
    </location>
</feature>
<dbReference type="Gene3D" id="2.60.40.1180">
    <property type="entry name" value="Golgi alpha-mannosidase II"/>
    <property type="match status" value="1"/>
</dbReference>
<dbReference type="GO" id="GO:0016020">
    <property type="term" value="C:membrane"/>
    <property type="evidence" value="ECO:0007669"/>
    <property type="project" value="GOC"/>
</dbReference>
<reference evidence="9" key="1">
    <citation type="submission" date="2017-05" db="EMBL/GenBank/DDBJ databases">
        <authorList>
            <person name="Barney B.M."/>
        </authorList>
    </citation>
    <scope>NUCLEOTIDE SEQUENCE [LARGE SCALE GENOMIC DNA]</scope>
    <source>
        <strain evidence="9">PSBB022</strain>
    </source>
</reference>
<name>A0A266QB73_9GAMM</name>
<evidence type="ECO:0000256" key="1">
    <source>
        <dbReference type="ARBA" id="ARBA00005382"/>
    </source>
</evidence>
<dbReference type="InterPro" id="IPR033453">
    <property type="entry name" value="Glyco_hydro_30_TIM-barrel"/>
</dbReference>
<proteinExistence type="inferred from homology"/>
<evidence type="ECO:0000256" key="4">
    <source>
        <dbReference type="RuleBase" id="RU361188"/>
    </source>
</evidence>
<dbReference type="PRINTS" id="PR00843">
    <property type="entry name" value="GLHYDRLASE30"/>
</dbReference>
<evidence type="ECO:0000259" key="6">
    <source>
        <dbReference type="Pfam" id="PF02055"/>
    </source>
</evidence>
<evidence type="ECO:0000313" key="9">
    <source>
        <dbReference type="Proteomes" id="UP000216101"/>
    </source>
</evidence>
<keyword evidence="9" id="KW-1185">Reference proteome</keyword>
<dbReference type="EMBL" id="NHNI01000001">
    <property type="protein sequence ID" value="OZY87133.1"/>
    <property type="molecule type" value="Genomic_DNA"/>
</dbReference>
<dbReference type="InterPro" id="IPR013780">
    <property type="entry name" value="Glyco_hydro_b"/>
</dbReference>
<dbReference type="Gene3D" id="3.20.20.80">
    <property type="entry name" value="Glycosidases"/>
    <property type="match status" value="1"/>
</dbReference>
<gene>
    <name evidence="8" type="ORF">CBP51_09145</name>
</gene>
<evidence type="ECO:0000256" key="2">
    <source>
        <dbReference type="ARBA" id="ARBA00022729"/>
    </source>
</evidence>
<dbReference type="AlphaFoldDB" id="A0A266QB73"/>
<dbReference type="Proteomes" id="UP000216101">
    <property type="component" value="Unassembled WGS sequence"/>
</dbReference>
<feature type="domain" description="Glycosyl hydrolase family 30 TIM-barrel" evidence="6">
    <location>
        <begin position="80"/>
        <end position="416"/>
    </location>
</feature>
<evidence type="ECO:0000259" key="7">
    <source>
        <dbReference type="Pfam" id="PF17189"/>
    </source>
</evidence>
<dbReference type="GO" id="GO:0006680">
    <property type="term" value="P:glucosylceramide catabolic process"/>
    <property type="evidence" value="ECO:0007669"/>
    <property type="project" value="TreeGrafter"/>
</dbReference>
<sequence length="481" mass="53683">MNKHLKKLIIALAITGASSAAHAADNASTTKTLSVYTTAKDTNLRLSQGDSLTLQPAQQAPETDTAIFINPQKQYQTFMGIGGAITDASAETYAKLSNKKKAELLNAYYDKKDGIGYSLLRTTIHSSDFASRSHTYIKEGDRTLKTFDIAPDKKHRIPMIKQAIKAAGGAITTYASPWSAPAFMKDTNNMLQGGKLLPEYRDAWANYYVKFIQAYEKAGIPIWGLTVQNEPMAKQTWESMIFTADEERDFLKNYLGPTLKKAGMGDKKIIVWDHNRDLIVHRANTIMSDPEAAQYVWGIGFHWYETWTGGKPMYNNVAEVAKAYPNVNLLLTEATVEKFNAERYHYWPNAERYGDSIINDFNAGAVAWTDWNILLDHTGGPNHAGNFCFAPIHADTNGELIYTPTYYYLGHFSKFIRPDAKRVSAAASRSSLQVTAFINTDNTLATVVMNSNDTPVNYRLYIGDKETTVTIPAHAMQTLVY</sequence>
<dbReference type="InterPro" id="IPR033452">
    <property type="entry name" value="GH30_C"/>
</dbReference>
<organism evidence="8 9">
    <name type="scientific">Cellvibrio mixtus</name>
    <dbReference type="NCBI Taxonomy" id="39650"/>
    <lineage>
        <taxon>Bacteria</taxon>
        <taxon>Pseudomonadati</taxon>
        <taxon>Pseudomonadota</taxon>
        <taxon>Gammaproteobacteria</taxon>
        <taxon>Cellvibrionales</taxon>
        <taxon>Cellvibrionaceae</taxon>
        <taxon>Cellvibrio</taxon>
    </lineage>
</organism>
<dbReference type="PANTHER" id="PTHR11069:SF23">
    <property type="entry name" value="LYSOSOMAL ACID GLUCOSYLCERAMIDASE"/>
    <property type="match status" value="1"/>
</dbReference>
<accession>A0A266QB73</accession>
<evidence type="ECO:0000256" key="5">
    <source>
        <dbReference type="SAM" id="SignalP"/>
    </source>
</evidence>
<dbReference type="GO" id="GO:0004348">
    <property type="term" value="F:glucosylceramidase activity"/>
    <property type="evidence" value="ECO:0007669"/>
    <property type="project" value="InterPro"/>
</dbReference>
<dbReference type="Pfam" id="PF17189">
    <property type="entry name" value="Glyco_hydro_30C"/>
    <property type="match status" value="1"/>
</dbReference>
<dbReference type="SUPFAM" id="SSF51011">
    <property type="entry name" value="Glycosyl hydrolase domain"/>
    <property type="match status" value="1"/>
</dbReference>